<dbReference type="Proteomes" id="UP000265618">
    <property type="component" value="Unassembled WGS sequence"/>
</dbReference>
<feature type="coiled-coil region" evidence="1">
    <location>
        <begin position="47"/>
        <end position="74"/>
    </location>
</feature>
<comment type="caution">
    <text evidence="2">The sequence shown here is derived from an EMBL/GenBank/DDBJ whole genome shotgun (WGS) entry which is preliminary data.</text>
</comment>
<evidence type="ECO:0000256" key="1">
    <source>
        <dbReference type="SAM" id="Coils"/>
    </source>
</evidence>
<gene>
    <name evidence="2" type="ORF">KIPB_010006</name>
</gene>
<evidence type="ECO:0000313" key="2">
    <source>
        <dbReference type="EMBL" id="GIQ87873.1"/>
    </source>
</evidence>
<protein>
    <submittedName>
        <fullName evidence="2">Uncharacterized protein</fullName>
    </submittedName>
</protein>
<feature type="non-terminal residue" evidence="2">
    <location>
        <position position="1"/>
    </location>
</feature>
<name>A0A9K3D2H6_9EUKA</name>
<organism evidence="2 3">
    <name type="scientific">Kipferlia bialata</name>
    <dbReference type="NCBI Taxonomy" id="797122"/>
    <lineage>
        <taxon>Eukaryota</taxon>
        <taxon>Metamonada</taxon>
        <taxon>Carpediemonas-like organisms</taxon>
        <taxon>Kipferlia</taxon>
    </lineage>
</organism>
<keyword evidence="3" id="KW-1185">Reference proteome</keyword>
<sequence length="251" mass="28756">IHESVEQYVALESETKGIVDNSVREQMAMEEAFHRDVERDEAACTRLSELDVRLEDLTRQRQAVLSELDSVRRDRERDEEVLVAMGGGTLDTLQCELHRTLTSHAGHMKRLHDQIHSIDQSIKTMAQSEAEAKERQRVAKERVERAASINASAVEQMAILGDKLRDTERGLRDTAVNVGRLKATMSPERERKRYSVSEDAIHRRGEAALREQQMRRQAQTDQHNAALATVRAGRQQERRMLQRRLAQVAMQ</sequence>
<dbReference type="EMBL" id="BDIP01003574">
    <property type="protein sequence ID" value="GIQ87873.1"/>
    <property type="molecule type" value="Genomic_DNA"/>
</dbReference>
<dbReference type="AlphaFoldDB" id="A0A9K3D2H6"/>
<reference evidence="2 3" key="1">
    <citation type="journal article" date="2018" name="PLoS ONE">
        <title>The draft genome of Kipferlia bialata reveals reductive genome evolution in fornicate parasites.</title>
        <authorList>
            <person name="Tanifuji G."/>
            <person name="Takabayashi S."/>
            <person name="Kume K."/>
            <person name="Takagi M."/>
            <person name="Nakayama T."/>
            <person name="Kamikawa R."/>
            <person name="Inagaki Y."/>
            <person name="Hashimoto T."/>
        </authorList>
    </citation>
    <scope>NUCLEOTIDE SEQUENCE [LARGE SCALE GENOMIC DNA]</scope>
    <source>
        <strain evidence="2">NY0173</strain>
    </source>
</reference>
<keyword evidence="1" id="KW-0175">Coiled coil</keyword>
<evidence type="ECO:0000313" key="3">
    <source>
        <dbReference type="Proteomes" id="UP000265618"/>
    </source>
</evidence>
<accession>A0A9K3D2H6</accession>
<proteinExistence type="predicted"/>